<dbReference type="PANTHER" id="PTHR34875">
    <property type="entry name" value="UPF0237 PROTEIN MJ1558"/>
    <property type="match status" value="1"/>
</dbReference>
<dbReference type="InterPro" id="IPR016867">
    <property type="entry name" value="GcvR"/>
</dbReference>
<organism evidence="3 4">
    <name type="scientific">Motiliproteus coralliicola</name>
    <dbReference type="NCBI Taxonomy" id="2283196"/>
    <lineage>
        <taxon>Bacteria</taxon>
        <taxon>Pseudomonadati</taxon>
        <taxon>Pseudomonadota</taxon>
        <taxon>Gammaproteobacteria</taxon>
        <taxon>Oceanospirillales</taxon>
        <taxon>Oceanospirillaceae</taxon>
        <taxon>Motiliproteus</taxon>
    </lineage>
</organism>
<dbReference type="InterPro" id="IPR045865">
    <property type="entry name" value="ACT-like_dom_sf"/>
</dbReference>
<dbReference type="PANTHER" id="PTHR34875:SF6">
    <property type="entry name" value="UPF0237 PROTEIN MJ1558"/>
    <property type="match status" value="1"/>
</dbReference>
<dbReference type="Pfam" id="PF13740">
    <property type="entry name" value="ACT_6"/>
    <property type="match status" value="1"/>
</dbReference>
<dbReference type="InterPro" id="IPR050990">
    <property type="entry name" value="UPF0237/GcvR_regulator"/>
</dbReference>
<dbReference type="PROSITE" id="PS51671">
    <property type="entry name" value="ACT"/>
    <property type="match status" value="1"/>
</dbReference>
<evidence type="ECO:0000259" key="2">
    <source>
        <dbReference type="PROSITE" id="PS51671"/>
    </source>
</evidence>
<name>A0A369WCC4_9GAMM</name>
<comment type="subcellular location">
    <subcellularLocation>
        <location evidence="1">Cytoplasm</location>
    </subcellularLocation>
</comment>
<dbReference type="RefSeq" id="WP_114695716.1">
    <property type="nucleotide sequence ID" value="NZ_QQOH01000003.1"/>
</dbReference>
<feature type="domain" description="ACT" evidence="2">
    <location>
        <begin position="95"/>
        <end position="174"/>
    </location>
</feature>
<evidence type="ECO:0000313" key="4">
    <source>
        <dbReference type="Proteomes" id="UP000253769"/>
    </source>
</evidence>
<keyword evidence="1" id="KW-0963">Cytoplasm</keyword>
<proteinExistence type="predicted"/>
<dbReference type="OrthoDB" id="12860at2"/>
<keyword evidence="1" id="KW-0678">Repressor</keyword>
<keyword evidence="1" id="KW-0804">Transcription</keyword>
<dbReference type="GO" id="GO:0006355">
    <property type="term" value="P:regulation of DNA-templated transcription"/>
    <property type="evidence" value="ECO:0007669"/>
    <property type="project" value="UniProtKB-UniRule"/>
</dbReference>
<dbReference type="Proteomes" id="UP000253769">
    <property type="component" value="Unassembled WGS sequence"/>
</dbReference>
<dbReference type="AlphaFoldDB" id="A0A369WCC4"/>
<dbReference type="PIRSF" id="PIRSF028103">
    <property type="entry name" value="GcvR"/>
    <property type="match status" value="1"/>
</dbReference>
<dbReference type="InterPro" id="IPR002912">
    <property type="entry name" value="ACT_dom"/>
</dbReference>
<protein>
    <recommendedName>
        <fullName evidence="1">Glycine cleavage system transcriptional repressor</fullName>
    </recommendedName>
</protein>
<evidence type="ECO:0000256" key="1">
    <source>
        <dbReference type="PIRNR" id="PIRNR028103"/>
    </source>
</evidence>
<reference evidence="3 4" key="1">
    <citation type="submission" date="2018-07" db="EMBL/GenBank/DDBJ databases">
        <title>Motiliproteus coralliicola sp. nov., a bacterium isolated from Coral.</title>
        <authorList>
            <person name="Wang G."/>
        </authorList>
    </citation>
    <scope>NUCLEOTIDE SEQUENCE [LARGE SCALE GENOMIC DNA]</scope>
    <source>
        <strain evidence="3 4">C34</strain>
    </source>
</reference>
<gene>
    <name evidence="3" type="ORF">DV711_10765</name>
</gene>
<dbReference type="SUPFAM" id="SSF55021">
    <property type="entry name" value="ACT-like"/>
    <property type="match status" value="2"/>
</dbReference>
<comment type="caution">
    <text evidence="3">The sequence shown here is derived from an EMBL/GenBank/DDBJ whole genome shotgun (WGS) entry which is preliminary data.</text>
</comment>
<keyword evidence="4" id="KW-1185">Reference proteome</keyword>
<evidence type="ECO:0000313" key="3">
    <source>
        <dbReference type="EMBL" id="RDE19372.1"/>
    </source>
</evidence>
<dbReference type="EMBL" id="QQOH01000003">
    <property type="protein sequence ID" value="RDE19372.1"/>
    <property type="molecule type" value="Genomic_DNA"/>
</dbReference>
<dbReference type="Gene3D" id="3.30.70.260">
    <property type="match status" value="2"/>
</dbReference>
<sequence length="175" mass="18635">MNESLVLTLVGPDKPGLVEQVSQALVGYDANWEQSSMSRLGGCFAGILKIRVASRLRDELVETLNQLETQGLKVVIESGLDGERTEPTEPGVTLALSLIGHDEPALLSRALSALRAEGINVEQLDTAVSSAPMSAEMIFKASADLWAPQAVDLDTLQSRLETLAPNLIVEIAEAG</sequence>
<dbReference type="GO" id="GO:0005737">
    <property type="term" value="C:cytoplasm"/>
    <property type="evidence" value="ECO:0007669"/>
    <property type="project" value="UniProtKB-SubCell"/>
</dbReference>
<accession>A0A369WCC4</accession>